<evidence type="ECO:0000256" key="1">
    <source>
        <dbReference type="ARBA" id="ARBA00004613"/>
    </source>
</evidence>
<dbReference type="PROSITE" id="PS51318">
    <property type="entry name" value="TAT"/>
    <property type="match status" value="1"/>
</dbReference>
<feature type="region of interest" description="Disordered" evidence="6">
    <location>
        <begin position="184"/>
        <end position="203"/>
    </location>
</feature>
<proteinExistence type="predicted"/>
<comment type="subcellular location">
    <subcellularLocation>
        <location evidence="1">Secreted</location>
    </subcellularLocation>
</comment>
<feature type="compositionally biased region" description="Low complexity" evidence="6">
    <location>
        <begin position="48"/>
        <end position="61"/>
    </location>
</feature>
<evidence type="ECO:0000256" key="6">
    <source>
        <dbReference type="SAM" id="MobiDB-lite"/>
    </source>
</evidence>
<dbReference type="PANTHER" id="PTHR12147">
    <property type="entry name" value="METALLOPEPTIDASE M28 FAMILY MEMBER"/>
    <property type="match status" value="1"/>
</dbReference>
<protein>
    <submittedName>
        <fullName evidence="8">M20/M25/M40 family metallo-hydrolase</fullName>
    </submittedName>
</protein>
<dbReference type="Gene3D" id="3.40.630.10">
    <property type="entry name" value="Zn peptidases"/>
    <property type="match status" value="1"/>
</dbReference>
<evidence type="ECO:0000313" key="8">
    <source>
        <dbReference type="EMBL" id="MFI0913659.1"/>
    </source>
</evidence>
<feature type="region of interest" description="Disordered" evidence="6">
    <location>
        <begin position="292"/>
        <end position="311"/>
    </location>
</feature>
<dbReference type="EMBL" id="JBIRRB010000009">
    <property type="protein sequence ID" value="MFI0913659.1"/>
    <property type="molecule type" value="Genomic_DNA"/>
</dbReference>
<organism evidence="8 9">
    <name type="scientific">Streptomyces abikoensis</name>
    <dbReference type="NCBI Taxonomy" id="97398"/>
    <lineage>
        <taxon>Bacteria</taxon>
        <taxon>Bacillati</taxon>
        <taxon>Actinomycetota</taxon>
        <taxon>Actinomycetes</taxon>
        <taxon>Kitasatosporales</taxon>
        <taxon>Streptomycetaceae</taxon>
        <taxon>Streptomyces</taxon>
    </lineage>
</organism>
<dbReference type="SUPFAM" id="SSF49265">
    <property type="entry name" value="Fibronectin type III"/>
    <property type="match status" value="1"/>
</dbReference>
<sequence length="499" mass="53894">MTQPGENAGSRYSGHEGNSGHGRGGTARRTVLGAATVGATTLGLSSAAAMSPAAGPAQSGPARPPGPARHRPTEQPPSRELRALLREIDPHRIEATVRKLVSFGTRHTLSAQDDPVRGVGAARDWLLAELRRRAQASAGRMTVELQSYVQQPAPRVPVATRITNVVATLRGSVTPDRIYVVSGHYDSRNSDPMNATGDAPGADDDASGVAVVLELARVFATRRPAATLVFAAVAGEEQGLYGAGHMARTYRGRRADVQGMFTNDIVGSPTAEDGSRDPYTIRLFAEGVPTAETPEQAEVRRSVGGENDSSSRQLARFVRDTAENDATGMRVRVIFRRDRYLRSGDHIPFLQQGFPAARFTEPAEDYAHQHQDVRMVDGKQYGDLPEFCDFGFIARVARVNAAALWSLAQAPGTPRGAKIRTAALGNSTELAWERGPEPDLAGYEVVWRETTEPEWTHVIRAGNVTRYAVDLSKDNVFFGIRAFNHSGLRSPVAFCTPQP</sequence>
<dbReference type="RefSeq" id="WP_397613892.1">
    <property type="nucleotide sequence ID" value="NZ_JBIRRB010000009.1"/>
</dbReference>
<dbReference type="Pfam" id="PF04389">
    <property type="entry name" value="Peptidase_M28"/>
    <property type="match status" value="1"/>
</dbReference>
<keyword evidence="3" id="KW-0645">Protease</keyword>
<dbReference type="CDD" id="cd00063">
    <property type="entry name" value="FN3"/>
    <property type="match status" value="1"/>
</dbReference>
<feature type="domain" description="Fibronectin type-III" evidence="7">
    <location>
        <begin position="410"/>
        <end position="499"/>
    </location>
</feature>
<keyword evidence="3" id="KW-0482">Metalloprotease</keyword>
<evidence type="ECO:0000256" key="3">
    <source>
        <dbReference type="ARBA" id="ARBA00023049"/>
    </source>
</evidence>
<keyword evidence="2" id="KW-0964">Secreted</keyword>
<gene>
    <name evidence="8" type="ORF">ACH4TF_24870</name>
</gene>
<dbReference type="InterPro" id="IPR007484">
    <property type="entry name" value="Peptidase_M28"/>
</dbReference>
<keyword evidence="5" id="KW-0119">Carbohydrate metabolism</keyword>
<evidence type="ECO:0000256" key="5">
    <source>
        <dbReference type="ARBA" id="ARBA00023326"/>
    </source>
</evidence>
<feature type="region of interest" description="Disordered" evidence="6">
    <location>
        <begin position="1"/>
        <end position="32"/>
    </location>
</feature>
<dbReference type="PANTHER" id="PTHR12147:SF26">
    <property type="entry name" value="PEPTIDASE M28 DOMAIN-CONTAINING PROTEIN"/>
    <property type="match status" value="1"/>
</dbReference>
<keyword evidence="3" id="KW-0378">Hydrolase</keyword>
<accession>A0ABW7TB72</accession>
<evidence type="ECO:0000256" key="2">
    <source>
        <dbReference type="ARBA" id="ARBA00022525"/>
    </source>
</evidence>
<evidence type="ECO:0000313" key="9">
    <source>
        <dbReference type="Proteomes" id="UP001611162"/>
    </source>
</evidence>
<keyword evidence="4" id="KW-0326">Glycosidase</keyword>
<dbReference type="InterPro" id="IPR045175">
    <property type="entry name" value="M28_fam"/>
</dbReference>
<dbReference type="PROSITE" id="PS50853">
    <property type="entry name" value="FN3"/>
    <property type="match status" value="1"/>
</dbReference>
<keyword evidence="5" id="KW-0624">Polysaccharide degradation</keyword>
<dbReference type="InterPro" id="IPR003961">
    <property type="entry name" value="FN3_dom"/>
</dbReference>
<dbReference type="InterPro" id="IPR013783">
    <property type="entry name" value="Ig-like_fold"/>
</dbReference>
<name>A0ABW7TB72_9ACTN</name>
<dbReference type="InterPro" id="IPR036116">
    <property type="entry name" value="FN3_sf"/>
</dbReference>
<comment type="caution">
    <text evidence="8">The sequence shown here is derived from an EMBL/GenBank/DDBJ whole genome shotgun (WGS) entry which is preliminary data.</text>
</comment>
<dbReference type="SUPFAM" id="SSF53187">
    <property type="entry name" value="Zn-dependent exopeptidases"/>
    <property type="match status" value="1"/>
</dbReference>
<dbReference type="Proteomes" id="UP001611162">
    <property type="component" value="Unassembled WGS sequence"/>
</dbReference>
<feature type="region of interest" description="Disordered" evidence="6">
    <location>
        <begin position="48"/>
        <end position="78"/>
    </location>
</feature>
<evidence type="ECO:0000256" key="4">
    <source>
        <dbReference type="ARBA" id="ARBA00023295"/>
    </source>
</evidence>
<dbReference type="InterPro" id="IPR006311">
    <property type="entry name" value="TAT_signal"/>
</dbReference>
<keyword evidence="9" id="KW-1185">Reference proteome</keyword>
<evidence type="ECO:0000259" key="7">
    <source>
        <dbReference type="PROSITE" id="PS50853"/>
    </source>
</evidence>
<dbReference type="Gene3D" id="2.60.40.10">
    <property type="entry name" value="Immunoglobulins"/>
    <property type="match status" value="1"/>
</dbReference>
<reference evidence="8 9" key="1">
    <citation type="submission" date="2024-10" db="EMBL/GenBank/DDBJ databases">
        <title>The Natural Products Discovery Center: Release of the First 8490 Sequenced Strains for Exploring Actinobacteria Biosynthetic Diversity.</title>
        <authorList>
            <person name="Kalkreuter E."/>
            <person name="Kautsar S.A."/>
            <person name="Yang D."/>
            <person name="Bader C.D."/>
            <person name="Teijaro C.N."/>
            <person name="Fluegel L."/>
            <person name="Davis C.M."/>
            <person name="Simpson J.R."/>
            <person name="Lauterbach L."/>
            <person name="Steele A.D."/>
            <person name="Gui C."/>
            <person name="Meng S."/>
            <person name="Li G."/>
            <person name="Viehrig K."/>
            <person name="Ye F."/>
            <person name="Su P."/>
            <person name="Kiefer A.F."/>
            <person name="Nichols A."/>
            <person name="Cepeda A.J."/>
            <person name="Yan W."/>
            <person name="Fan B."/>
            <person name="Jiang Y."/>
            <person name="Adhikari A."/>
            <person name="Zheng C.-J."/>
            <person name="Schuster L."/>
            <person name="Cowan T.M."/>
            <person name="Smanski M.J."/>
            <person name="Chevrette M.G."/>
            <person name="De Carvalho L.P.S."/>
            <person name="Shen B."/>
        </authorList>
    </citation>
    <scope>NUCLEOTIDE SEQUENCE [LARGE SCALE GENOMIC DNA]</scope>
    <source>
        <strain evidence="8 9">NPDC020979</strain>
    </source>
</reference>